<name>A0ABY8CCE6_9GAMM</name>
<evidence type="ECO:0008006" key="3">
    <source>
        <dbReference type="Google" id="ProtNLM"/>
    </source>
</evidence>
<evidence type="ECO:0000313" key="1">
    <source>
        <dbReference type="EMBL" id="WEJ63654.1"/>
    </source>
</evidence>
<proteinExistence type="predicted"/>
<keyword evidence="2" id="KW-1185">Reference proteome</keyword>
<organism evidence="1 2">
    <name type="scientific">Thiomicrorhabdus lithotrophica</name>
    <dbReference type="NCBI Taxonomy" id="2949997"/>
    <lineage>
        <taxon>Bacteria</taxon>
        <taxon>Pseudomonadati</taxon>
        <taxon>Pseudomonadota</taxon>
        <taxon>Gammaproteobacteria</taxon>
        <taxon>Thiotrichales</taxon>
        <taxon>Piscirickettsiaceae</taxon>
        <taxon>Thiomicrorhabdus</taxon>
    </lineage>
</organism>
<gene>
    <name evidence="1" type="ORF">NR989_05200</name>
</gene>
<dbReference type="RefSeq" id="WP_275595909.1">
    <property type="nucleotide sequence ID" value="NZ_CP102381.1"/>
</dbReference>
<protein>
    <recommendedName>
        <fullName evidence="3">Apea-like HEPN domain-containing protein</fullName>
    </recommendedName>
</protein>
<reference evidence="1 2" key="1">
    <citation type="submission" date="2022-06" db="EMBL/GenBank/DDBJ databases">
        <title>Thiomicrohabdus sp. nov, an obligately chemolithoautotrophic, sulfur-oxidizing bacterium isolated from beach of Guanyin Mountain. Amoy.</title>
        <authorList>
            <person name="Zhu H."/>
        </authorList>
    </citation>
    <scope>NUCLEOTIDE SEQUENCE [LARGE SCALE GENOMIC DNA]</scope>
    <source>
        <strain evidence="1 2">XGS-01</strain>
    </source>
</reference>
<evidence type="ECO:0000313" key="2">
    <source>
        <dbReference type="Proteomes" id="UP001222275"/>
    </source>
</evidence>
<accession>A0ABY8CCE6</accession>
<dbReference type="EMBL" id="CP102381">
    <property type="protein sequence ID" value="WEJ63654.1"/>
    <property type="molecule type" value="Genomic_DNA"/>
</dbReference>
<dbReference type="Proteomes" id="UP001222275">
    <property type="component" value="Chromosome"/>
</dbReference>
<sequence length="355" mass="40817">MLKKCLNEFEQIAIMPFSRVLLEHNFEIDEFAFFERGALDLESLNPIENESFEDLSAYKLSGEIDPQYGSQMLRRATTSLTEFDLDVLKNHPTVVFPVSIDMEKFLNFHHQEDVDLIKKLSFIAEKAMDMIRFELCRLDLPDTLPGTIGSWEGSSDYLGALIYDKRMSKSFLIAGSAVESTQVVKGIGLEIDRYTYHPIPKPEYGELASYAHQALMLLTDAMSSPNSTVKFMRVMGLLEFLASPNEYQTWKKIKCDLACHIAKDKTKYHTLLDRFRMLTSIKDDNDNEIGYRTLVVHQGKYLPDLVGSHEEVSNLFKELQYYASCVIRDMMDNPSWSWAEFSSYRNTLKINLGVK</sequence>